<dbReference type="GO" id="GO:0005524">
    <property type="term" value="F:ATP binding"/>
    <property type="evidence" value="ECO:0007669"/>
    <property type="project" value="UniProtKB-KW"/>
</dbReference>
<evidence type="ECO:0000256" key="7">
    <source>
        <dbReference type="ARBA" id="ARBA00022741"/>
    </source>
</evidence>
<dbReference type="PROSITE" id="PS51192">
    <property type="entry name" value="HELICASE_ATP_BIND_1"/>
    <property type="match status" value="1"/>
</dbReference>
<keyword evidence="11" id="KW-0067">ATP-binding</keyword>
<keyword evidence="10" id="KW-0862">Zinc</keyword>
<dbReference type="GO" id="GO:0003968">
    <property type="term" value="F:RNA-directed RNA polymerase activity"/>
    <property type="evidence" value="ECO:0007669"/>
    <property type="project" value="UniProtKB-KW"/>
</dbReference>
<dbReference type="SMART" id="SM00487">
    <property type="entry name" value="DEXDc"/>
    <property type="match status" value="1"/>
</dbReference>
<dbReference type="EMBL" id="PKMI01000040">
    <property type="protein sequence ID" value="RBA11870.1"/>
    <property type="molecule type" value="Genomic_DNA"/>
</dbReference>
<evidence type="ECO:0000256" key="10">
    <source>
        <dbReference type="ARBA" id="ARBA00022833"/>
    </source>
</evidence>
<protein>
    <recommendedName>
        <fullName evidence="3">Dicer-like protein 1</fullName>
    </recommendedName>
</protein>
<dbReference type="CDD" id="cd00593">
    <property type="entry name" value="RIBOc"/>
    <property type="match status" value="2"/>
</dbReference>
<evidence type="ECO:0000256" key="5">
    <source>
        <dbReference type="ARBA" id="ARBA00022723"/>
    </source>
</evidence>
<evidence type="ECO:0000313" key="24">
    <source>
        <dbReference type="EMBL" id="RBA11870.1"/>
    </source>
</evidence>
<dbReference type="GO" id="GO:0046872">
    <property type="term" value="F:metal ion binding"/>
    <property type="evidence" value="ECO:0007669"/>
    <property type="project" value="UniProtKB-KW"/>
</dbReference>
<dbReference type="Pfam" id="PF03368">
    <property type="entry name" value="Dicer_dimer"/>
    <property type="match status" value="1"/>
</dbReference>
<accession>A0A365MTK3</accession>
<dbReference type="GO" id="GO:0004386">
    <property type="term" value="F:helicase activity"/>
    <property type="evidence" value="ECO:0007669"/>
    <property type="project" value="UniProtKB-KW"/>
</dbReference>
<evidence type="ECO:0000313" key="25">
    <source>
        <dbReference type="Proteomes" id="UP000251714"/>
    </source>
</evidence>
<dbReference type="GO" id="GO:0003723">
    <property type="term" value="F:RNA binding"/>
    <property type="evidence" value="ECO:0007669"/>
    <property type="project" value="UniProtKB-UniRule"/>
</dbReference>
<dbReference type="InterPro" id="IPR057596">
    <property type="entry name" value="RDRP_core"/>
</dbReference>
<dbReference type="InterPro" id="IPR057503">
    <property type="entry name" value="PH_RdRP"/>
</dbReference>
<proteinExistence type="inferred from homology"/>
<evidence type="ECO:0000256" key="18">
    <source>
        <dbReference type="SAM" id="MobiDB-lite"/>
    </source>
</evidence>
<dbReference type="PROSITE" id="PS00517">
    <property type="entry name" value="RNASE_3_1"/>
    <property type="match status" value="2"/>
</dbReference>
<evidence type="ECO:0000256" key="17">
    <source>
        <dbReference type="PROSITE-ProRule" id="PRU00657"/>
    </source>
</evidence>
<evidence type="ECO:0000256" key="6">
    <source>
        <dbReference type="ARBA" id="ARBA00022737"/>
    </source>
</evidence>
<dbReference type="PROSITE" id="PS51194">
    <property type="entry name" value="HELICASE_CTER"/>
    <property type="match status" value="1"/>
</dbReference>
<dbReference type="GO" id="GO:0031380">
    <property type="term" value="C:nuclear RNA-directed RNA polymerase complex"/>
    <property type="evidence" value="ECO:0007669"/>
    <property type="project" value="TreeGrafter"/>
</dbReference>
<dbReference type="InterPro" id="IPR056755">
    <property type="entry name" value="DSRM_2"/>
</dbReference>
<dbReference type="InterPro" id="IPR006935">
    <property type="entry name" value="Helicase/UvrB_N"/>
</dbReference>
<dbReference type="SMART" id="SM00490">
    <property type="entry name" value="HELICc"/>
    <property type="match status" value="1"/>
</dbReference>
<organism evidence="24 25">
    <name type="scientific">Gibberella intermedia</name>
    <name type="common">Bulb rot disease fungus</name>
    <name type="synonym">Fusarium proliferatum</name>
    <dbReference type="NCBI Taxonomy" id="948311"/>
    <lineage>
        <taxon>Eukaryota</taxon>
        <taxon>Fungi</taxon>
        <taxon>Dikarya</taxon>
        <taxon>Ascomycota</taxon>
        <taxon>Pezizomycotina</taxon>
        <taxon>Sordariomycetes</taxon>
        <taxon>Hypocreomycetidae</taxon>
        <taxon>Hypocreales</taxon>
        <taxon>Nectriaceae</taxon>
        <taxon>Fusarium</taxon>
        <taxon>Fusarium fujikuroi species complex</taxon>
    </lineage>
</organism>
<keyword evidence="7" id="KW-0547">Nucleotide-binding</keyword>
<comment type="cofactor">
    <cofactor evidence="2">
        <name>Mg(2+)</name>
        <dbReference type="ChEBI" id="CHEBI:18420"/>
    </cofactor>
</comment>
<evidence type="ECO:0000256" key="3">
    <source>
        <dbReference type="ARBA" id="ARBA00020797"/>
    </source>
</evidence>
<evidence type="ECO:0000259" key="21">
    <source>
        <dbReference type="PROSITE" id="PS51192"/>
    </source>
</evidence>
<dbReference type="InterPro" id="IPR038248">
    <property type="entry name" value="Dicer_dimer_sf"/>
</dbReference>
<dbReference type="Proteomes" id="UP000251714">
    <property type="component" value="Unassembled WGS sequence"/>
</dbReference>
<dbReference type="Gene3D" id="1.10.1520.10">
    <property type="entry name" value="Ribonuclease III domain"/>
    <property type="match status" value="2"/>
</dbReference>
<dbReference type="Pfam" id="PF00636">
    <property type="entry name" value="Ribonuclease_3"/>
    <property type="match status" value="2"/>
</dbReference>
<dbReference type="SMART" id="SM00535">
    <property type="entry name" value="RIBOc"/>
    <property type="match status" value="2"/>
</dbReference>
<dbReference type="InterPro" id="IPR007855">
    <property type="entry name" value="RDRP"/>
</dbReference>
<dbReference type="SUPFAM" id="SSF69065">
    <property type="entry name" value="RNase III domain-like"/>
    <property type="match status" value="2"/>
</dbReference>
<dbReference type="InterPro" id="IPR003100">
    <property type="entry name" value="PAZ_dom"/>
</dbReference>
<evidence type="ECO:0000256" key="13">
    <source>
        <dbReference type="ARBA" id="ARBA00022884"/>
    </source>
</evidence>
<evidence type="ECO:0000256" key="14">
    <source>
        <dbReference type="ARBA" id="ARBA00023118"/>
    </source>
</evidence>
<keyword evidence="12" id="KW-0460">Magnesium</keyword>
<keyword evidence="15" id="KW-0464">Manganese</keyword>
<evidence type="ECO:0000259" key="19">
    <source>
        <dbReference type="PROSITE" id="PS50142"/>
    </source>
</evidence>
<gene>
    <name evidence="24" type="ORF">FPRO05_14149</name>
</gene>
<feature type="region of interest" description="Disordered" evidence="18">
    <location>
        <begin position="2142"/>
        <end position="2164"/>
    </location>
</feature>
<keyword evidence="13 17" id="KW-0694">RNA-binding</keyword>
<keyword evidence="5" id="KW-0479">Metal-binding</keyword>
<dbReference type="PROSITE" id="PS50142">
    <property type="entry name" value="RNASE_3_2"/>
    <property type="match status" value="2"/>
</dbReference>
<dbReference type="Gene3D" id="3.30.160.380">
    <property type="entry name" value="Dicer dimerisation domain"/>
    <property type="match status" value="1"/>
</dbReference>
<feature type="domain" description="PAZ" evidence="20">
    <location>
        <begin position="2101"/>
        <end position="2231"/>
    </location>
</feature>
<dbReference type="InterPro" id="IPR027417">
    <property type="entry name" value="P-loop_NTPase"/>
</dbReference>
<dbReference type="InterPro" id="IPR036389">
    <property type="entry name" value="RNase_III_sf"/>
</dbReference>
<dbReference type="GO" id="GO:0003677">
    <property type="term" value="F:DNA binding"/>
    <property type="evidence" value="ECO:0007669"/>
    <property type="project" value="InterPro"/>
</dbReference>
<keyword evidence="14" id="KW-0051">Antiviral defense</keyword>
<dbReference type="FunFam" id="1.10.1520.10:FF:000015">
    <property type="entry name" value="Dicer-like protein 1"/>
    <property type="match status" value="1"/>
</dbReference>
<dbReference type="PANTHER" id="PTHR23079">
    <property type="entry name" value="RNA-DEPENDENT RNA POLYMERASE"/>
    <property type="match status" value="1"/>
</dbReference>
<dbReference type="Pfam" id="PF00271">
    <property type="entry name" value="Helicase_C"/>
    <property type="match status" value="1"/>
</dbReference>
<evidence type="ECO:0000256" key="12">
    <source>
        <dbReference type="ARBA" id="ARBA00022842"/>
    </source>
</evidence>
<evidence type="ECO:0000256" key="16">
    <source>
        <dbReference type="ARBA" id="ARBA00035116"/>
    </source>
</evidence>
<feature type="domain" description="RNase III" evidence="19">
    <location>
        <begin position="2459"/>
        <end position="2617"/>
    </location>
</feature>
<dbReference type="GO" id="GO:0051607">
    <property type="term" value="P:defense response to virus"/>
    <property type="evidence" value="ECO:0007669"/>
    <property type="project" value="UniProtKB-KW"/>
</dbReference>
<evidence type="ECO:0000259" key="20">
    <source>
        <dbReference type="PROSITE" id="PS50821"/>
    </source>
</evidence>
<evidence type="ECO:0000256" key="8">
    <source>
        <dbReference type="ARBA" id="ARBA00022801"/>
    </source>
</evidence>
<dbReference type="Pfam" id="PF05183">
    <property type="entry name" value="RdRP"/>
    <property type="match status" value="1"/>
</dbReference>
<dbReference type="PANTHER" id="PTHR23079:SF17">
    <property type="entry name" value="RNA-DEPENDENT RNA POLYMERASE"/>
    <property type="match status" value="1"/>
</dbReference>
<keyword evidence="4" id="KW-0930">Antiviral protein</keyword>
<sequence>MEVFCRNVPPDLSEEGLRGELEPFMQALGISDWACDKPRQKPQAWLKFLHASNGQAFLKKHGSISAETGQRREDIALGNPLNLRIKPRDIARLHILKTAIYAEKSTRAFDKHTVAHLKHNRDHRLRMPPRDPEAPAYPFWVQAVSCGGNAFLGDDKIITYIEHNAFRVPRSIKGKFTRLWLTIWLDDGNRMDFHNETIQDLIVGRDDKSFTLVLAEPPRLYRSAATLENKNVKWQRVQELEDWGLIRAYSSTCLVYRIQVYDTTEFDIILQSIQSQDVLAITSHTIPSVPWISVGVESNLHLGRQQFMARTKRLLSSGHVPFAILFQVQALVWNNYINPSGGTALLDLLERVALDAKEKKVAMPITTDAMKVLFQRIPYPCPGTDPRELDVVSIMADVMNAEYEYRADDPQRDRIYGSKIPDHQVWVFKASVTPTRVILTGPDTESRNRVLRMFPDNNDSFLRVTFCDENGQDLYFNPRVDNDPIFSQYRRVMDEGIEVAGRKYVFLGFSHSSLRSHSAWFSAPFRNQDFQQQTCDVILGALGDFQDIRVPAKCAARIGQAFSETPYAVPLFENEINTRWIPDVKSADGSRVFSDGVGTVSSSALEDVWTYLPMRSAAPTCLQIRWGGCKGMLSLDTRLEEKVFCVRRESMMKFPSQDLTELGICDTSYKPLRLVLNRQIIKILEDMGTENKWFFESQQKALNVLRNVTANAMNTSLFLEQQAIGTNMGLPKLVKQLDRMGIDYRRDKFLRTAVEYVVLRELRLLKHKARIPVAKGVTLFGIMDETNFLEEGQVYVTYDKTYGMNNGQRINGTLKDGRIMVTRSPALHPGDIQVVNMVTPPKGHPLRDLQNCIIFSQKGKRDLPSQLSGGDLDGDLYNVIWDPQAMPKQTFEPADYPRLSPVPLDRPVTSRDIADFFVNFMRTDILGMIATRHVTLADYKANGTLDPDCLALASMHSTAVDFSKTGIPVDAKKLPKPPFYRPDFLATVPPLKVYDVDQIDLIVDHEDPVNEEDSMGQAKHKYYRSDKILGCLYRNVDEKKIWNEDIHRSINMEGPSVWEQLLTTVEREIVRYKLGIDWTRKSEQAWKIRNLYESTMVDKMWHFSENPRSCLTEVEVFCGFVLNKRGSQTARQRDSSIKLKEEIDRIMTWFTKMIRDQGHSNDVETLSTMTEASSAPDRRREDWYDLSRIDTLKPNMQSSQQPTSARFVVAPRDPPLQQTGTESGISSLTSRLNGLEVTPNSIPNTLGVFESANFDDFGPQGLMSGKATASIESEDVPADIDTDSHDRGRLFVRQGKSNNIAERKRLDNAVFYDWVNNTQREAMGSSMTVSNDLQNQSVTHLVTASENRRIIATPREYQIELFERAKSENTIVVLPTGSGKTLIAALLLRHYLEQELEDRATGDSKRVAFFVVEKVALCFQQFAVLKCNLGAYPITKVWGKMSGMMKTTKDWNREFSDNMAIVCTAQILLDCLNSNFITMSQINLLVFDEVHHAKKEHPYARIIKNHYIRHQGDKPRILGMTASPVDAQTKDIRGAAAEIENFLCSKIATVAGDMLTKSTALQKQIEEKVYYDSLKFPEESKTALWEMITEQVAQNSQFKASLDFTKEASSTLGSWCADQYWHLLITENETTRLAARTDLRRVRDIVKNNALGKVRPSSPELSVKVRKLHEILLHAFTFNGTKRCIVFVEKRYTAYLLSNLYQQPEMRIWRMKTSYMIGRQSTISNLGHMSFRDQVITLQKFKRGDVNCLFATPVAEEGIDIPDCDLVIRFDLYNSVIQYLQSKGRARQQRSRYITMLEDGNSRQFRSLKQAERDAASLDKFIMSLPPDRKLQDELMDPATAAQNELVTPKVHVMPSTGARLTFPLSLEVLARFASSLSSNDNGNLEFVITKLGPKFIADILLPDSSPLRSMSGIPQRSKTLAKCSAAFEACVLLIQKKYIDEHFQPIFAKALPVLRNARLAAGYRKKAVYDMRLRPEIWSLRGACQILFTTMIMLEDPGALGENRPSRPLMLLSRAKLSKLPGIPLFFGNGRSSVAKLISSESPLELSWREIEGIFKFTLKIFRDVFSKEFNAGTNQIPYFLAPCIGVESSAPPETRIDWETVEIVKSNESLTWEGAPDEFFLNKFVTDPLDGGRKLIIKGIDKSKKPSDPTPEGVAEPRSRSYRSVQPTIKEYGNSLFLNSRRKAQWRDDQPVVKAELLSLRRNFLDKFQVEEDLNKDCFVILEPLRVSPIPVDVVFMAMTFPAIINRIESTLIALDACALLNLSISPVLALEALTKEVDGTGDVDGEQTDFQSGIGDNYERLEFLGDSFLKMSTTISLFTLIPESDECGYHAERVLLISNQNLFNHAVKHNLHQYIRSKAFDRRTWYPDLPLKKGKGTKKTMSHDLADKTIADVCEALIGAAYLSGEEGNMDMAVKAVTQMVKSKNHEMKAFQDYFAAFKVPVWHKAKSTTKQRYLVDCVAKVTGYRFDSPPLLQSVFKHPSWPYEAVPDYQRLEFLGDALLDMVVADYLYKRFKLADPQWLTEHKMAMVSNQFLGCLCVKLGLHKHLLFTTSPLIGQISEFVAELEVAEENARKEAKVGRTSMRMDFWLNASLPPKVLADVTEALIGGMFVDAKYNYSVVNQFFTRFVEPYFKDMVLYDTFASKHPVTLLCKKMQQELCCVNWRISVGNVPCAVEEGMAALRESDVIAVFMVHQKAIVSTTSKSGRYAKIAVAKEALKKIDSFEGGVMATKKALGCDCQLKGIQDEWQQDYRTAV</sequence>
<keyword evidence="6" id="KW-0677">Repeat</keyword>
<dbReference type="InterPro" id="IPR014001">
    <property type="entry name" value="Helicase_ATP-bd"/>
</dbReference>
<evidence type="ECO:0000259" key="22">
    <source>
        <dbReference type="PROSITE" id="PS51194"/>
    </source>
</evidence>
<dbReference type="GO" id="GO:0030422">
    <property type="term" value="P:siRNA processing"/>
    <property type="evidence" value="ECO:0007669"/>
    <property type="project" value="TreeGrafter"/>
</dbReference>
<dbReference type="PROSITE" id="PS50821">
    <property type="entry name" value="PAZ"/>
    <property type="match status" value="1"/>
</dbReference>
<evidence type="ECO:0000256" key="1">
    <source>
        <dbReference type="ARBA" id="ARBA00001936"/>
    </source>
</evidence>
<evidence type="ECO:0000256" key="2">
    <source>
        <dbReference type="ARBA" id="ARBA00001946"/>
    </source>
</evidence>
<keyword evidence="9" id="KW-0347">Helicase</keyword>
<dbReference type="SUPFAM" id="SSF52540">
    <property type="entry name" value="P-loop containing nucleoside triphosphate hydrolases"/>
    <property type="match status" value="1"/>
</dbReference>
<feature type="domain" description="Helicase ATP-binding" evidence="21">
    <location>
        <begin position="1361"/>
        <end position="1542"/>
    </location>
</feature>
<dbReference type="GO" id="GO:0050688">
    <property type="term" value="P:regulation of defense response to virus"/>
    <property type="evidence" value="ECO:0007669"/>
    <property type="project" value="UniProtKB-KW"/>
</dbReference>
<evidence type="ECO:0000256" key="11">
    <source>
        <dbReference type="ARBA" id="ARBA00022840"/>
    </source>
</evidence>
<dbReference type="Pfam" id="PF24995">
    <property type="entry name" value="DSRM_2"/>
    <property type="match status" value="1"/>
</dbReference>
<dbReference type="InterPro" id="IPR000999">
    <property type="entry name" value="RNase_III_dom"/>
</dbReference>
<dbReference type="PROSITE" id="PS51327">
    <property type="entry name" value="DICER_DSRBF"/>
    <property type="match status" value="1"/>
</dbReference>
<evidence type="ECO:0000259" key="23">
    <source>
        <dbReference type="PROSITE" id="PS51327"/>
    </source>
</evidence>
<feature type="domain" description="Helicase C-terminal" evidence="22">
    <location>
        <begin position="1664"/>
        <end position="1829"/>
    </location>
</feature>
<dbReference type="InterPro" id="IPR001650">
    <property type="entry name" value="Helicase_C-like"/>
</dbReference>
<dbReference type="Gene3D" id="3.40.50.300">
    <property type="entry name" value="P-loop containing nucleotide triphosphate hydrolases"/>
    <property type="match status" value="2"/>
</dbReference>
<comment type="caution">
    <text evidence="24">The sequence shown here is derived from an EMBL/GenBank/DDBJ whole genome shotgun (WGS) entry which is preliminary data.</text>
</comment>
<evidence type="ECO:0000256" key="9">
    <source>
        <dbReference type="ARBA" id="ARBA00022806"/>
    </source>
</evidence>
<reference evidence="24 25" key="1">
    <citation type="submission" date="2017-12" db="EMBL/GenBank/DDBJ databases">
        <title>Genome sequence of the mycotoxigenic crop pathogen Fusarium proliferatum, strain ITEM 2341 from Date Palm.</title>
        <authorList>
            <person name="Almiman B.F."/>
            <person name="Shittu T.A."/>
            <person name="Muthumeenakshi S."/>
            <person name="Baroncelli R."/>
            <person name="Sreenivasaprasada S."/>
        </authorList>
    </citation>
    <scope>NUCLEOTIDE SEQUENCE [LARGE SCALE GENOMIC DNA]</scope>
    <source>
        <strain evidence="24 25">ITEM 2341</strain>
    </source>
</reference>
<dbReference type="InterPro" id="IPR005034">
    <property type="entry name" value="Dicer_dimerisation"/>
</dbReference>
<comment type="similarity">
    <text evidence="16 17">Belongs to the helicase family. Dicer subfamily.</text>
</comment>
<dbReference type="GO" id="GO:0004525">
    <property type="term" value="F:ribonuclease III activity"/>
    <property type="evidence" value="ECO:0007669"/>
    <property type="project" value="InterPro"/>
</dbReference>
<evidence type="ECO:0000256" key="15">
    <source>
        <dbReference type="ARBA" id="ARBA00023211"/>
    </source>
</evidence>
<dbReference type="CDD" id="cd18034">
    <property type="entry name" value="DEXHc_dicer"/>
    <property type="match status" value="1"/>
</dbReference>
<dbReference type="Pfam" id="PF04851">
    <property type="entry name" value="ResIII"/>
    <property type="match status" value="1"/>
</dbReference>
<dbReference type="Pfam" id="PF25358">
    <property type="entry name" value="PH_fung_RdRP"/>
    <property type="match status" value="1"/>
</dbReference>
<name>A0A365MTK3_GIBIN</name>
<evidence type="ECO:0000256" key="4">
    <source>
        <dbReference type="ARBA" id="ARBA00022721"/>
    </source>
</evidence>
<feature type="domain" description="Dicer dsRNA-binding fold" evidence="23">
    <location>
        <begin position="1866"/>
        <end position="1954"/>
    </location>
</feature>
<feature type="domain" description="RNase III" evidence="19">
    <location>
        <begin position="2300"/>
        <end position="2409"/>
    </location>
</feature>
<comment type="cofactor">
    <cofactor evidence="1">
        <name>Mn(2+)</name>
        <dbReference type="ChEBI" id="CHEBI:29035"/>
    </cofactor>
</comment>
<keyword evidence="8" id="KW-0378">Hydrolase</keyword>